<reference evidence="3 4" key="1">
    <citation type="journal article" date="2018" name="Mol. Biol. Evol.">
        <title>Broad Genomic Sampling Reveals a Smut Pathogenic Ancestry of the Fungal Clade Ustilaginomycotina.</title>
        <authorList>
            <person name="Kijpornyongpan T."/>
            <person name="Mondo S.J."/>
            <person name="Barry K."/>
            <person name="Sandor L."/>
            <person name="Lee J."/>
            <person name="Lipzen A."/>
            <person name="Pangilinan J."/>
            <person name="LaButti K."/>
            <person name="Hainaut M."/>
            <person name="Henrissat B."/>
            <person name="Grigoriev I.V."/>
            <person name="Spatafora J.W."/>
            <person name="Aime M.C."/>
        </authorList>
    </citation>
    <scope>NUCLEOTIDE SEQUENCE [LARGE SCALE GENOMIC DNA]</scope>
    <source>
        <strain evidence="3 4">MCA 4658</strain>
    </source>
</reference>
<evidence type="ECO:0000313" key="3">
    <source>
        <dbReference type="EMBL" id="PWN42439.1"/>
    </source>
</evidence>
<dbReference type="GO" id="GO:0047443">
    <property type="term" value="F:4-hydroxy-4-methyl-2-oxoglutarate aldolase activity"/>
    <property type="evidence" value="ECO:0007669"/>
    <property type="project" value="TreeGrafter"/>
</dbReference>
<dbReference type="AlphaFoldDB" id="A0A316VYA7"/>
<dbReference type="OrthoDB" id="1476984at2759"/>
<protein>
    <submittedName>
        <fullName evidence="3">RraA-like protein</fullName>
    </submittedName>
</protein>
<dbReference type="InterPro" id="IPR036704">
    <property type="entry name" value="RraA/RraA-like_sf"/>
</dbReference>
<evidence type="ECO:0000256" key="1">
    <source>
        <dbReference type="PIRSR" id="PIRSR605493-1"/>
    </source>
</evidence>
<proteinExistence type="predicted"/>
<feature type="binding site" evidence="1">
    <location>
        <begin position="103"/>
        <end position="106"/>
    </location>
    <ligand>
        <name>substrate</name>
    </ligand>
</feature>
<name>A0A316VYA7_9BASI</name>
<feature type="chain" id="PRO_5016410536" evidence="2">
    <location>
        <begin position="22"/>
        <end position="236"/>
    </location>
</feature>
<dbReference type="GO" id="GO:0008948">
    <property type="term" value="F:oxaloacetate decarboxylase activity"/>
    <property type="evidence" value="ECO:0007669"/>
    <property type="project" value="TreeGrafter"/>
</dbReference>
<keyword evidence="4" id="KW-1185">Reference proteome</keyword>
<accession>A0A316VYA7</accession>
<organism evidence="3 4">
    <name type="scientific">Ceraceosorus guamensis</name>
    <dbReference type="NCBI Taxonomy" id="1522189"/>
    <lineage>
        <taxon>Eukaryota</taxon>
        <taxon>Fungi</taxon>
        <taxon>Dikarya</taxon>
        <taxon>Basidiomycota</taxon>
        <taxon>Ustilaginomycotina</taxon>
        <taxon>Exobasidiomycetes</taxon>
        <taxon>Ceraceosorales</taxon>
        <taxon>Ceraceosoraceae</taxon>
        <taxon>Ceraceosorus</taxon>
    </lineage>
</organism>
<keyword evidence="1" id="KW-0479">Metal-binding</keyword>
<dbReference type="Proteomes" id="UP000245783">
    <property type="component" value="Unassembled WGS sequence"/>
</dbReference>
<dbReference type="RefSeq" id="XP_025369599.1">
    <property type="nucleotide sequence ID" value="XM_025513938.1"/>
</dbReference>
<feature type="binding site" evidence="1">
    <location>
        <position position="126"/>
    </location>
    <ligand>
        <name>Mg(2+)</name>
        <dbReference type="ChEBI" id="CHEBI:18420"/>
    </ligand>
</feature>
<feature type="binding site" evidence="1">
    <location>
        <position position="125"/>
    </location>
    <ligand>
        <name>substrate</name>
    </ligand>
</feature>
<dbReference type="CDD" id="cd16841">
    <property type="entry name" value="RraA_family"/>
    <property type="match status" value="1"/>
</dbReference>
<keyword evidence="2" id="KW-0732">Signal</keyword>
<dbReference type="SUPFAM" id="SSF89562">
    <property type="entry name" value="RraA-like"/>
    <property type="match status" value="1"/>
</dbReference>
<evidence type="ECO:0000256" key="2">
    <source>
        <dbReference type="SAM" id="SignalP"/>
    </source>
</evidence>
<keyword evidence="1" id="KW-0460">Magnesium</keyword>
<dbReference type="PANTHER" id="PTHR33254:SF4">
    <property type="entry name" value="4-HYDROXY-4-METHYL-2-OXOGLUTARATE ALDOLASE 3-RELATED"/>
    <property type="match status" value="1"/>
</dbReference>
<dbReference type="InParanoid" id="A0A316VYA7"/>
<dbReference type="GeneID" id="37035808"/>
<dbReference type="Pfam" id="PF03737">
    <property type="entry name" value="RraA-like"/>
    <property type="match status" value="1"/>
</dbReference>
<gene>
    <name evidence="3" type="ORF">IE81DRAFT_323403</name>
</gene>
<dbReference type="Gene3D" id="3.50.30.40">
    <property type="entry name" value="Ribonuclease E inhibitor RraA/RraA-like"/>
    <property type="match status" value="1"/>
</dbReference>
<dbReference type="STRING" id="1522189.A0A316VYA7"/>
<dbReference type="EMBL" id="KZ819379">
    <property type="protein sequence ID" value="PWN42439.1"/>
    <property type="molecule type" value="Genomic_DNA"/>
</dbReference>
<dbReference type="PANTHER" id="PTHR33254">
    <property type="entry name" value="4-HYDROXY-4-METHYL-2-OXOGLUTARATE ALDOLASE 3-RELATED"/>
    <property type="match status" value="1"/>
</dbReference>
<evidence type="ECO:0000313" key="4">
    <source>
        <dbReference type="Proteomes" id="UP000245783"/>
    </source>
</evidence>
<comment type="cofactor">
    <cofactor evidence="1">
        <name>Mg(2+)</name>
        <dbReference type="ChEBI" id="CHEBI:18420"/>
    </cofactor>
</comment>
<dbReference type="InterPro" id="IPR005493">
    <property type="entry name" value="RraA/RraA-like"/>
</dbReference>
<feature type="signal peptide" evidence="2">
    <location>
        <begin position="1"/>
        <end position="21"/>
    </location>
</feature>
<sequence>MSTRTGIASSIIASLLRFSTCEVSDALIKLKHPTGGLLPGLDMFSPSHLSGETRICGPAFTVQMVEGSDKDAPKPEQHFVDAAEKDSVMVISAPPEVRSAVWGGLMSARAQARGVKGIVIDGRCRDLSEHREAGFAVFARGHSTLGQSPFTRPSLLQSPITITDPTLPSTSPFHQLVVHPDDLVLADLDGVVVVPPTLVEQVLELAQKGREVDEKCMSDLKEGKGVKETFAKWRGK</sequence>
<dbReference type="GO" id="GO:0046872">
    <property type="term" value="F:metal ion binding"/>
    <property type="evidence" value="ECO:0007669"/>
    <property type="project" value="UniProtKB-KW"/>
</dbReference>